<dbReference type="AlphaFoldDB" id="A0A7J3VUC0"/>
<feature type="binding site" evidence="8">
    <location>
        <begin position="171"/>
        <end position="172"/>
    </location>
    <ligand>
        <name>ATP</name>
        <dbReference type="ChEBI" id="CHEBI:30616"/>
    </ligand>
</feature>
<dbReference type="InterPro" id="IPR014729">
    <property type="entry name" value="Rossmann-like_a/b/a_fold"/>
</dbReference>
<keyword evidence="1 8" id="KW-0963">Cytoplasm</keyword>
<dbReference type="SMART" id="SM00981">
    <property type="entry name" value="THUMP"/>
    <property type="match status" value="1"/>
</dbReference>
<keyword evidence="4 8" id="KW-0547">Nucleotide-binding</keyword>
<reference evidence="10" key="1">
    <citation type="journal article" date="2020" name="mSystems">
        <title>Genome- and Community-Level Interaction Insights into Carbon Utilization and Element Cycling Functions of Hydrothermarchaeota in Hydrothermal Sediment.</title>
        <authorList>
            <person name="Zhou Z."/>
            <person name="Liu Y."/>
            <person name="Xu W."/>
            <person name="Pan J."/>
            <person name="Luo Z.H."/>
            <person name="Li M."/>
        </authorList>
    </citation>
    <scope>NUCLEOTIDE SEQUENCE [LARGE SCALE GENOMIC DNA]</scope>
    <source>
        <strain evidence="10">SpSt-1074</strain>
    </source>
</reference>
<dbReference type="PANTHER" id="PTHR43209">
    <property type="entry name" value="TRNA SULFURTRANSFERASE"/>
    <property type="match status" value="1"/>
</dbReference>
<comment type="catalytic activity">
    <reaction evidence="8">
        <text>[ThiS sulfur-carrier protein]-C-terminal Gly-Gly-AMP + S-sulfanyl-L-cysteinyl-[cysteine desulfurase] + AH2 = [ThiS sulfur-carrier protein]-C-terminal-Gly-aminoethanethioate + L-cysteinyl-[cysteine desulfurase] + A + AMP + 2 H(+)</text>
        <dbReference type="Rhea" id="RHEA:43340"/>
        <dbReference type="Rhea" id="RHEA-COMP:12157"/>
        <dbReference type="Rhea" id="RHEA-COMP:12158"/>
        <dbReference type="Rhea" id="RHEA-COMP:12910"/>
        <dbReference type="Rhea" id="RHEA-COMP:19908"/>
        <dbReference type="ChEBI" id="CHEBI:13193"/>
        <dbReference type="ChEBI" id="CHEBI:15378"/>
        <dbReference type="ChEBI" id="CHEBI:17499"/>
        <dbReference type="ChEBI" id="CHEBI:29950"/>
        <dbReference type="ChEBI" id="CHEBI:61963"/>
        <dbReference type="ChEBI" id="CHEBI:90618"/>
        <dbReference type="ChEBI" id="CHEBI:232372"/>
        <dbReference type="ChEBI" id="CHEBI:456215"/>
    </reaction>
</comment>
<evidence type="ECO:0000259" key="9">
    <source>
        <dbReference type="PROSITE" id="PS51165"/>
    </source>
</evidence>
<sequence>MERVLVVHHSEIVLKGRKRSYFEMKLADNIRQVLGRGVCLVRDENRLVLCNPSTSAVELLRKMFGVSHLGVGYRCSPEAGEISETALKVLDPPPPAVDIDVKRSYKQHPFTSQQLRRQLAEIVRTRLGVEVCKNEKKLYVEVTKSNAYLYVEKVRGFGGLPVGSSGNVLCLLSGGVDSATASVLLMRRGCRVDFLHFHSYRSSQEALEMKMKELVERLTLYGLRTRLYMADFTPFYRIVLESRTRLELLLFRKYMLETASKIVEHGGYRAVALGDSLAQTASQTIVNIAAVKTSADVPVFRPLIGMGKDEIIELAGRYGLLDAVQKQYKDCCSILARHPATSADWRSVEEKWAELGVEKAVDETLERVEVFGCTFKAGVFRLSQTGRVLS</sequence>
<dbReference type="GO" id="GO:0009228">
    <property type="term" value="P:thiamine biosynthetic process"/>
    <property type="evidence" value="ECO:0007669"/>
    <property type="project" value="UniProtKB-KW"/>
</dbReference>
<feature type="domain" description="THUMP" evidence="9">
    <location>
        <begin position="54"/>
        <end position="153"/>
    </location>
</feature>
<dbReference type="GO" id="GO:0009229">
    <property type="term" value="P:thiamine diphosphate biosynthetic process"/>
    <property type="evidence" value="ECO:0007669"/>
    <property type="project" value="UniProtKB-UniRule"/>
</dbReference>
<evidence type="ECO:0000256" key="5">
    <source>
        <dbReference type="ARBA" id="ARBA00022840"/>
    </source>
</evidence>
<gene>
    <name evidence="8" type="primary">thiI</name>
    <name evidence="10" type="ORF">ENM31_04540</name>
</gene>
<dbReference type="InterPro" id="IPR050102">
    <property type="entry name" value="tRNA_sulfurtransferase_ThiI"/>
</dbReference>
<evidence type="ECO:0000256" key="3">
    <source>
        <dbReference type="ARBA" id="ARBA00022679"/>
    </source>
</evidence>
<dbReference type="GO" id="GO:0002937">
    <property type="term" value="P:tRNA 4-thiouridine biosynthesis"/>
    <property type="evidence" value="ECO:0007669"/>
    <property type="project" value="TreeGrafter"/>
</dbReference>
<dbReference type="HAMAP" id="MF_00021">
    <property type="entry name" value="ThiI"/>
    <property type="match status" value="1"/>
</dbReference>
<keyword evidence="7 8" id="KW-0784">Thiamine biosynthesis</keyword>
<comment type="subcellular location">
    <subcellularLocation>
        <location evidence="8">Cytoplasm</location>
    </subcellularLocation>
</comment>
<comment type="pathway">
    <text evidence="8">Cofactor biosynthesis; thiamine diphosphate biosynthesis.</text>
</comment>
<evidence type="ECO:0000256" key="4">
    <source>
        <dbReference type="ARBA" id="ARBA00022741"/>
    </source>
</evidence>
<dbReference type="Pfam" id="PF02568">
    <property type="entry name" value="ThiI"/>
    <property type="match status" value="1"/>
</dbReference>
<dbReference type="InterPro" id="IPR049962">
    <property type="entry name" value="THUMP_ThiI"/>
</dbReference>
<dbReference type="Pfam" id="PF22025">
    <property type="entry name" value="ThiI_fer"/>
    <property type="match status" value="1"/>
</dbReference>
<dbReference type="GO" id="GO:0005829">
    <property type="term" value="C:cytosol"/>
    <property type="evidence" value="ECO:0007669"/>
    <property type="project" value="TreeGrafter"/>
</dbReference>
<feature type="binding site" evidence="8">
    <location>
        <position position="274"/>
    </location>
    <ligand>
        <name>ATP</name>
        <dbReference type="ChEBI" id="CHEBI:30616"/>
    </ligand>
</feature>
<dbReference type="Gene3D" id="3.40.50.620">
    <property type="entry name" value="HUPs"/>
    <property type="match status" value="1"/>
</dbReference>
<feature type="binding site" evidence="8">
    <location>
        <begin position="196"/>
        <end position="197"/>
    </location>
    <ligand>
        <name>ATP</name>
        <dbReference type="ChEBI" id="CHEBI:30616"/>
    </ligand>
</feature>
<comment type="caution">
    <text evidence="10">The sequence shown here is derived from an EMBL/GenBank/DDBJ whole genome shotgun (WGS) entry which is preliminary data.</text>
</comment>
<evidence type="ECO:0000313" key="10">
    <source>
        <dbReference type="EMBL" id="HHM44545.1"/>
    </source>
</evidence>
<dbReference type="UniPathway" id="UPA00060"/>
<dbReference type="SUPFAM" id="SSF143437">
    <property type="entry name" value="THUMP domain-like"/>
    <property type="match status" value="1"/>
</dbReference>
<dbReference type="InterPro" id="IPR054173">
    <property type="entry name" value="ThiI_fer"/>
</dbReference>
<evidence type="ECO:0000256" key="8">
    <source>
        <dbReference type="HAMAP-Rule" id="MF_00021"/>
    </source>
</evidence>
<feature type="binding site" evidence="8">
    <location>
        <position position="252"/>
    </location>
    <ligand>
        <name>ATP</name>
        <dbReference type="ChEBI" id="CHEBI:30616"/>
    </ligand>
</feature>
<keyword evidence="6 8" id="KW-0694">RNA-binding</keyword>
<dbReference type="EC" id="2.8.1.4" evidence="8"/>
<dbReference type="GO" id="GO:0052837">
    <property type="term" value="P:thiazole biosynthetic process"/>
    <property type="evidence" value="ECO:0007669"/>
    <property type="project" value="TreeGrafter"/>
</dbReference>
<comment type="similarity">
    <text evidence="8">Belongs to the ThiI family.</text>
</comment>
<dbReference type="GO" id="GO:0000049">
    <property type="term" value="F:tRNA binding"/>
    <property type="evidence" value="ECO:0007669"/>
    <property type="project" value="UniProtKB-UniRule"/>
</dbReference>
<dbReference type="InterPro" id="IPR020536">
    <property type="entry name" value="ThiI_AANH"/>
</dbReference>
<dbReference type="InterPro" id="IPR003720">
    <property type="entry name" value="tRNA_STrfase"/>
</dbReference>
<feature type="binding site" evidence="8">
    <location>
        <position position="283"/>
    </location>
    <ligand>
        <name>ATP</name>
        <dbReference type="ChEBI" id="CHEBI:30616"/>
    </ligand>
</feature>
<evidence type="ECO:0000256" key="7">
    <source>
        <dbReference type="ARBA" id="ARBA00022977"/>
    </source>
</evidence>
<dbReference type="Pfam" id="PF02926">
    <property type="entry name" value="THUMP"/>
    <property type="match status" value="1"/>
</dbReference>
<comment type="function">
    <text evidence="8">Catalyzes the ATP-dependent transfer of a sulfur to tRNA to produce 4-thiouridine in position 8 of tRNAs, which functions as a near-UV photosensor. Also catalyzes the transfer of sulfur to the sulfur carrier protein ThiS, forming ThiS-thiocarboxylate. This is a step in the synthesis of thiazole, in the thiamine biosynthesis pathway. The sulfur is donated as persulfide by IscS.</text>
</comment>
<protein>
    <recommendedName>
        <fullName evidence="8">Probable tRNA sulfurtransferase</fullName>
        <ecNumber evidence="8">2.8.1.4</ecNumber>
    </recommendedName>
    <alternativeName>
        <fullName evidence="8">Sulfur carrier protein ThiS sulfurtransferase</fullName>
    </alternativeName>
    <alternativeName>
        <fullName evidence="8">Thiamine biosynthesis protein ThiI</fullName>
    </alternativeName>
    <alternativeName>
        <fullName evidence="8">tRNA 4-thiouridine synthase</fullName>
    </alternativeName>
</protein>
<dbReference type="GO" id="GO:0005524">
    <property type="term" value="F:ATP binding"/>
    <property type="evidence" value="ECO:0007669"/>
    <property type="project" value="UniProtKB-UniRule"/>
</dbReference>
<evidence type="ECO:0000256" key="2">
    <source>
        <dbReference type="ARBA" id="ARBA00022555"/>
    </source>
</evidence>
<proteinExistence type="inferred from homology"/>
<dbReference type="Gene3D" id="3.30.2130.30">
    <property type="match status" value="1"/>
</dbReference>
<dbReference type="PANTHER" id="PTHR43209:SF1">
    <property type="entry name" value="TRNA SULFURTRANSFERASE"/>
    <property type="match status" value="1"/>
</dbReference>
<dbReference type="GO" id="GO:0140741">
    <property type="term" value="F:tRNA-uracil-4 sulfurtransferase activity"/>
    <property type="evidence" value="ECO:0007669"/>
    <property type="project" value="UniProtKB-EC"/>
</dbReference>
<dbReference type="EMBL" id="DRXH01000157">
    <property type="protein sequence ID" value="HHM44545.1"/>
    <property type="molecule type" value="Genomic_DNA"/>
</dbReference>
<evidence type="ECO:0000256" key="1">
    <source>
        <dbReference type="ARBA" id="ARBA00022490"/>
    </source>
</evidence>
<accession>A0A7J3VUC0</accession>
<evidence type="ECO:0000256" key="6">
    <source>
        <dbReference type="ARBA" id="ARBA00022884"/>
    </source>
</evidence>
<dbReference type="PROSITE" id="PS51165">
    <property type="entry name" value="THUMP"/>
    <property type="match status" value="1"/>
</dbReference>
<keyword evidence="2 8" id="KW-0820">tRNA-binding</keyword>
<name>A0A7J3VUC0_CALS0</name>
<organism evidence="10">
    <name type="scientific">Caldiarchaeum subterraneum</name>
    <dbReference type="NCBI Taxonomy" id="311458"/>
    <lineage>
        <taxon>Archaea</taxon>
        <taxon>Nitrososphaerota</taxon>
        <taxon>Candidatus Caldarchaeales</taxon>
        <taxon>Candidatus Caldarchaeaceae</taxon>
        <taxon>Candidatus Caldarchaeum</taxon>
    </lineage>
</organism>
<comment type="catalytic activity">
    <reaction evidence="8">
        <text>[ThiI sulfur-carrier protein]-S-sulfanyl-L-cysteine + a uridine in tRNA + 2 reduced [2Fe-2S]-[ferredoxin] + ATP + H(+) = [ThiI sulfur-carrier protein]-L-cysteine + a 4-thiouridine in tRNA + 2 oxidized [2Fe-2S]-[ferredoxin] + AMP + diphosphate</text>
        <dbReference type="Rhea" id="RHEA:24176"/>
        <dbReference type="Rhea" id="RHEA-COMP:10000"/>
        <dbReference type="Rhea" id="RHEA-COMP:10001"/>
        <dbReference type="Rhea" id="RHEA-COMP:13337"/>
        <dbReference type="Rhea" id="RHEA-COMP:13338"/>
        <dbReference type="Rhea" id="RHEA-COMP:13339"/>
        <dbReference type="Rhea" id="RHEA-COMP:13340"/>
        <dbReference type="ChEBI" id="CHEBI:15378"/>
        <dbReference type="ChEBI" id="CHEBI:29950"/>
        <dbReference type="ChEBI" id="CHEBI:30616"/>
        <dbReference type="ChEBI" id="CHEBI:33019"/>
        <dbReference type="ChEBI" id="CHEBI:33737"/>
        <dbReference type="ChEBI" id="CHEBI:33738"/>
        <dbReference type="ChEBI" id="CHEBI:61963"/>
        <dbReference type="ChEBI" id="CHEBI:65315"/>
        <dbReference type="ChEBI" id="CHEBI:136798"/>
        <dbReference type="ChEBI" id="CHEBI:456215"/>
        <dbReference type="EC" id="2.8.1.4"/>
    </reaction>
</comment>
<dbReference type="SUPFAM" id="SSF52402">
    <property type="entry name" value="Adenine nucleotide alpha hydrolases-like"/>
    <property type="match status" value="1"/>
</dbReference>
<dbReference type="InterPro" id="IPR004114">
    <property type="entry name" value="THUMP_dom"/>
</dbReference>
<dbReference type="GO" id="GO:0004810">
    <property type="term" value="F:CCA tRNA nucleotidyltransferase activity"/>
    <property type="evidence" value="ECO:0007669"/>
    <property type="project" value="InterPro"/>
</dbReference>
<dbReference type="CDD" id="cd11716">
    <property type="entry name" value="THUMP_ThiI"/>
    <property type="match status" value="1"/>
</dbReference>
<keyword evidence="3 8" id="KW-0808">Transferase</keyword>
<keyword evidence="5 8" id="KW-0067">ATP-binding</keyword>